<dbReference type="NCBIfam" id="TIGR03423">
    <property type="entry name" value="pbp2_mrdA"/>
    <property type="match status" value="1"/>
</dbReference>
<dbReference type="EMBL" id="CP024201">
    <property type="protein sequence ID" value="ATQ43743.1"/>
    <property type="molecule type" value="Genomic_DNA"/>
</dbReference>
<evidence type="ECO:0000256" key="2">
    <source>
        <dbReference type="ARBA" id="ARBA00004236"/>
    </source>
</evidence>
<evidence type="ECO:0000256" key="10">
    <source>
        <dbReference type="ARBA" id="ARBA00022984"/>
    </source>
</evidence>
<evidence type="ECO:0000256" key="13">
    <source>
        <dbReference type="ARBA" id="ARBA00023316"/>
    </source>
</evidence>
<dbReference type="RefSeq" id="WP_099622992.1">
    <property type="nucleotide sequence ID" value="NZ_CP024201.1"/>
</dbReference>
<evidence type="ECO:0000256" key="7">
    <source>
        <dbReference type="ARBA" id="ARBA00022692"/>
    </source>
</evidence>
<dbReference type="InterPro" id="IPR005311">
    <property type="entry name" value="PBP_dimer"/>
</dbReference>
<evidence type="ECO:0000256" key="6">
    <source>
        <dbReference type="ARBA" id="ARBA00022670"/>
    </source>
</evidence>
<feature type="compositionally biased region" description="Low complexity" evidence="14">
    <location>
        <begin position="640"/>
        <end position="649"/>
    </location>
</feature>
<dbReference type="Proteomes" id="UP000228945">
    <property type="component" value="Chromosome"/>
</dbReference>
<dbReference type="GO" id="GO:0071972">
    <property type="term" value="F:peptidoglycan L,D-transpeptidase activity"/>
    <property type="evidence" value="ECO:0007669"/>
    <property type="project" value="TreeGrafter"/>
</dbReference>
<keyword evidence="5" id="KW-0121">Carboxypeptidase</keyword>
<dbReference type="GO" id="GO:0071555">
    <property type="term" value="P:cell wall organization"/>
    <property type="evidence" value="ECO:0007669"/>
    <property type="project" value="UniProtKB-KW"/>
</dbReference>
<dbReference type="PANTHER" id="PTHR30627">
    <property type="entry name" value="PEPTIDOGLYCAN D,D-TRANSPEPTIDASE"/>
    <property type="match status" value="1"/>
</dbReference>
<dbReference type="GO" id="GO:0005886">
    <property type="term" value="C:plasma membrane"/>
    <property type="evidence" value="ECO:0007669"/>
    <property type="project" value="UniProtKB-SubCell"/>
</dbReference>
<keyword evidence="4" id="KW-0997">Cell inner membrane</keyword>
<evidence type="ECO:0000256" key="8">
    <source>
        <dbReference type="ARBA" id="ARBA00022801"/>
    </source>
</evidence>
<comment type="subcellular location">
    <subcellularLocation>
        <location evidence="2">Cell membrane</location>
    </subcellularLocation>
    <subcellularLocation>
        <location evidence="1">Membrane</location>
        <topology evidence="1">Single-pass membrane protein</topology>
    </subcellularLocation>
</comment>
<accession>A0A2D2B0H7</accession>
<dbReference type="Pfam" id="PF00905">
    <property type="entry name" value="Transpeptidase"/>
    <property type="match status" value="1"/>
</dbReference>
<keyword evidence="7" id="KW-0812">Transmembrane</keyword>
<dbReference type="GO" id="GO:0008658">
    <property type="term" value="F:penicillin binding"/>
    <property type="evidence" value="ECO:0007669"/>
    <property type="project" value="InterPro"/>
</dbReference>
<keyword evidence="13" id="KW-0961">Cell wall biogenesis/degradation</keyword>
<dbReference type="GO" id="GO:0009002">
    <property type="term" value="F:serine-type D-Ala-D-Ala carboxypeptidase activity"/>
    <property type="evidence" value="ECO:0007669"/>
    <property type="project" value="InterPro"/>
</dbReference>
<dbReference type="KEGG" id="cmb:CSW64_15755"/>
<feature type="compositionally biased region" description="Basic and acidic residues" evidence="14">
    <location>
        <begin position="627"/>
        <end position="639"/>
    </location>
</feature>
<keyword evidence="12" id="KW-0472">Membrane</keyword>
<keyword evidence="3" id="KW-1003">Cell membrane</keyword>
<organism evidence="17 18">
    <name type="scientific">Caulobacter mirabilis</name>
    <dbReference type="NCBI Taxonomy" id="69666"/>
    <lineage>
        <taxon>Bacteria</taxon>
        <taxon>Pseudomonadati</taxon>
        <taxon>Pseudomonadota</taxon>
        <taxon>Alphaproteobacteria</taxon>
        <taxon>Caulobacterales</taxon>
        <taxon>Caulobacteraceae</taxon>
        <taxon>Caulobacter</taxon>
    </lineage>
</organism>
<evidence type="ECO:0000259" key="16">
    <source>
        <dbReference type="Pfam" id="PF03717"/>
    </source>
</evidence>
<name>A0A2D2B0H7_9CAUL</name>
<dbReference type="OrthoDB" id="9766847at2"/>
<feature type="domain" description="Penicillin-binding protein dimerisation" evidence="16">
    <location>
        <begin position="65"/>
        <end position="241"/>
    </location>
</feature>
<dbReference type="InterPro" id="IPR012338">
    <property type="entry name" value="Beta-lactam/transpept-like"/>
</dbReference>
<feature type="region of interest" description="Disordered" evidence="14">
    <location>
        <begin position="627"/>
        <end position="663"/>
    </location>
</feature>
<dbReference type="GO" id="GO:0008360">
    <property type="term" value="P:regulation of cell shape"/>
    <property type="evidence" value="ECO:0007669"/>
    <property type="project" value="UniProtKB-KW"/>
</dbReference>
<dbReference type="SUPFAM" id="SSF56519">
    <property type="entry name" value="Penicillin binding protein dimerisation domain"/>
    <property type="match status" value="1"/>
</dbReference>
<dbReference type="Pfam" id="PF03717">
    <property type="entry name" value="PBP_dimer"/>
    <property type="match status" value="1"/>
</dbReference>
<keyword evidence="18" id="KW-1185">Reference proteome</keyword>
<evidence type="ECO:0000259" key="15">
    <source>
        <dbReference type="Pfam" id="PF00905"/>
    </source>
</evidence>
<keyword evidence="6" id="KW-0645">Protease</keyword>
<keyword evidence="11" id="KW-1133">Transmembrane helix</keyword>
<evidence type="ECO:0000256" key="5">
    <source>
        <dbReference type="ARBA" id="ARBA00022645"/>
    </source>
</evidence>
<dbReference type="Gene3D" id="3.90.1310.10">
    <property type="entry name" value="Penicillin-binding protein 2a (Domain 2)"/>
    <property type="match status" value="1"/>
</dbReference>
<dbReference type="SUPFAM" id="SSF56601">
    <property type="entry name" value="beta-lactamase/transpeptidase-like"/>
    <property type="match status" value="1"/>
</dbReference>
<dbReference type="InterPro" id="IPR017790">
    <property type="entry name" value="Penicillin-binding_protein_2"/>
</dbReference>
<dbReference type="GO" id="GO:0009252">
    <property type="term" value="P:peptidoglycan biosynthetic process"/>
    <property type="evidence" value="ECO:0007669"/>
    <property type="project" value="UniProtKB-KW"/>
</dbReference>
<proteinExistence type="predicted"/>
<evidence type="ECO:0000256" key="14">
    <source>
        <dbReference type="SAM" id="MobiDB-lite"/>
    </source>
</evidence>
<evidence type="ECO:0000256" key="3">
    <source>
        <dbReference type="ARBA" id="ARBA00022475"/>
    </source>
</evidence>
<evidence type="ECO:0000313" key="18">
    <source>
        <dbReference type="Proteomes" id="UP000228945"/>
    </source>
</evidence>
<keyword evidence="10" id="KW-0573">Peptidoglycan synthesis</keyword>
<evidence type="ECO:0000256" key="11">
    <source>
        <dbReference type="ARBA" id="ARBA00022989"/>
    </source>
</evidence>
<dbReference type="AlphaFoldDB" id="A0A2D2B0H7"/>
<dbReference type="Gene3D" id="3.40.710.10">
    <property type="entry name" value="DD-peptidase/beta-lactamase superfamily"/>
    <property type="match status" value="1"/>
</dbReference>
<evidence type="ECO:0000256" key="1">
    <source>
        <dbReference type="ARBA" id="ARBA00004167"/>
    </source>
</evidence>
<keyword evidence="9" id="KW-0133">Cell shape</keyword>
<evidence type="ECO:0000256" key="12">
    <source>
        <dbReference type="ARBA" id="ARBA00023136"/>
    </source>
</evidence>
<dbReference type="GO" id="GO:0006508">
    <property type="term" value="P:proteolysis"/>
    <property type="evidence" value="ECO:0007669"/>
    <property type="project" value="UniProtKB-KW"/>
</dbReference>
<dbReference type="InterPro" id="IPR050515">
    <property type="entry name" value="Beta-lactam/transpept"/>
</dbReference>
<sequence length="663" mass="72391">MSEPTIFFSEVNERQGVFTRRTFLLGGITGLGLMALGGRLVHLQVVEAQRYQKLAQSNQFNFRIVPPPRGLILDRNGVTLASNRPNFRLLVSREKDMDIPKTVADLSVLVPLDDKRRERLIKDIERAPRQSPVQVTEDMSWEEFSRINVRAPELPGVTADMGEVRVYPFGGAFAHVIGYVAKVNDRDIKAIKDKGLTVDPLLYNPGFRIGRQGVEKAYDLELRGKSGARKQEVDARGRVVRDDPEGDIPAQPGKEIKLTLDADIQQRALEVMGEESGAIVLMDCRSGDLLCMASAPSFDANRFVKGLSGPEYKALSEYERKPLLDKVMSGTYPPGSTFKPMVALAALNAGIDPNARVSCGGSWYFGGRTWRCWGRHGSQNMHDAIKNSCDIYFYQTALKIGPDPIAAAAHAFGLGQLFDLGIPGQKKGVVGSREWKKKAMKREPVWQPGDSVNYGIGQGYITVNPLQLAVMTARLANGQKALNPRLIKSIGGVDQPHGDDVPNLPYPPETMNYVRGGMIAVANEAGGTAFRQSQLGLGDIRMAGKTGTAQVRVFRAGESRKGAGFAWKLRDHNWYIAFAPIDAPRYAVAVLIEHGGQGGATAAAPRAREVMRMALLKDPEIRARVEKPLPLPEVEHEAVEAGVAPELPTETPPPPPSPTGGPQ</sequence>
<keyword evidence="8" id="KW-0378">Hydrolase</keyword>
<evidence type="ECO:0000256" key="4">
    <source>
        <dbReference type="ARBA" id="ARBA00022519"/>
    </source>
</evidence>
<protein>
    <submittedName>
        <fullName evidence="17">Penicillin-binding protein 2</fullName>
    </submittedName>
</protein>
<gene>
    <name evidence="17" type="primary">mrdA</name>
    <name evidence="17" type="ORF">CSW64_15755</name>
</gene>
<feature type="domain" description="Penicillin-binding protein transpeptidase" evidence="15">
    <location>
        <begin position="277"/>
        <end position="611"/>
    </location>
</feature>
<dbReference type="InterPro" id="IPR001460">
    <property type="entry name" value="PCN-bd_Tpept"/>
</dbReference>
<evidence type="ECO:0000256" key="9">
    <source>
        <dbReference type="ARBA" id="ARBA00022960"/>
    </source>
</evidence>
<evidence type="ECO:0000313" key="17">
    <source>
        <dbReference type="EMBL" id="ATQ43743.1"/>
    </source>
</evidence>
<dbReference type="PANTHER" id="PTHR30627:SF2">
    <property type="entry name" value="PEPTIDOGLYCAN D,D-TRANSPEPTIDASE MRDA"/>
    <property type="match status" value="1"/>
</dbReference>
<feature type="compositionally biased region" description="Pro residues" evidence="14">
    <location>
        <begin position="650"/>
        <end position="663"/>
    </location>
</feature>
<dbReference type="InterPro" id="IPR036138">
    <property type="entry name" value="PBP_dimer_sf"/>
</dbReference>
<reference evidence="17 18" key="1">
    <citation type="submission" date="2017-10" db="EMBL/GenBank/DDBJ databases">
        <title>Genome sequence of Caulobacter mirabilis FWC38.</title>
        <authorList>
            <person name="Fiebig A."/>
            <person name="Crosson S."/>
        </authorList>
    </citation>
    <scope>NUCLEOTIDE SEQUENCE [LARGE SCALE GENOMIC DNA]</scope>
    <source>
        <strain evidence="17 18">FWC 38</strain>
    </source>
</reference>